<evidence type="ECO:0000256" key="3">
    <source>
        <dbReference type="ARBA" id="ARBA00022448"/>
    </source>
</evidence>
<gene>
    <name evidence="9" type="ORF">C7450_10564</name>
</gene>
<evidence type="ECO:0000256" key="2">
    <source>
        <dbReference type="ARBA" id="ARBA00005417"/>
    </source>
</evidence>
<evidence type="ECO:0000256" key="1">
    <source>
        <dbReference type="ARBA" id="ARBA00004417"/>
    </source>
</evidence>
<protein>
    <submittedName>
        <fullName evidence="9">Peptide/nickel transport system ATP-binding protein</fullName>
    </submittedName>
</protein>
<dbReference type="Pfam" id="PF00005">
    <property type="entry name" value="ABC_tran"/>
    <property type="match status" value="2"/>
</dbReference>
<dbReference type="OrthoDB" id="9802264at2"/>
<comment type="similarity">
    <text evidence="2">Belongs to the ABC transporter superfamily.</text>
</comment>
<dbReference type="AlphaFoldDB" id="A0A2V3UI03"/>
<dbReference type="GO" id="GO:0005886">
    <property type="term" value="C:plasma membrane"/>
    <property type="evidence" value="ECO:0007669"/>
    <property type="project" value="UniProtKB-SubCell"/>
</dbReference>
<evidence type="ECO:0000259" key="8">
    <source>
        <dbReference type="PROSITE" id="PS50893"/>
    </source>
</evidence>
<sequence>MTLAIADLSIRSRDATIVDRFCLDVPSGQITAILGETGSGKSLIANAVMGLLPPGLHASGSILMCGKTIDVTDRKSLEACWWQQTFLVPQEPHSALSPLLSAHDQVAELSSDGKRHAEARKALCRMGLALDHHCKRPDQLSGGMAQRVLASIAAQSAAPILVADEPTKGLDPSRRHDVGLLLQQLRNEGRTILMVTHDLELAHQIADVVVFFHKGRIVEKGSASVVLRAPQSSYGRRYVESDPSRWEEKQPLARRSPSVVRTRALAVGYPGQTLIAGLDLDFCQGEIVALLGPSGIGKSTLGRTLIGQSPPHGGKLEYWLDDAGPTSRADRRVQKLHQDPTRVFSPWQSIGASMRDLNRLPEGQAATRKLPELMERFGLSPKLLDRRPSAISGGEAQRLALCRILCLRPKFIIADEPTSRLDPPVQADVMTLLRRVADEDGVSILLITHDARLASAIADRSIGLVTTGHGPARPKWLKGVPDHASIAA</sequence>
<comment type="caution">
    <text evidence="9">The sequence shown here is derived from an EMBL/GenBank/DDBJ whole genome shotgun (WGS) entry which is preliminary data.</text>
</comment>
<comment type="subcellular location">
    <subcellularLocation>
        <location evidence="1">Cell inner membrane</location>
        <topology evidence="1">Peripheral membrane protein</topology>
    </subcellularLocation>
</comment>
<dbReference type="InterPro" id="IPR050388">
    <property type="entry name" value="ABC_Ni/Peptide_Import"/>
</dbReference>
<dbReference type="SUPFAM" id="SSF52540">
    <property type="entry name" value="P-loop containing nucleoside triphosphate hydrolases"/>
    <property type="match status" value="2"/>
</dbReference>
<evidence type="ECO:0000256" key="5">
    <source>
        <dbReference type="ARBA" id="ARBA00022741"/>
    </source>
</evidence>
<evidence type="ECO:0000256" key="7">
    <source>
        <dbReference type="ARBA" id="ARBA00023136"/>
    </source>
</evidence>
<keyword evidence="10" id="KW-1185">Reference proteome</keyword>
<proteinExistence type="inferred from homology"/>
<evidence type="ECO:0000313" key="9">
    <source>
        <dbReference type="EMBL" id="PXW58718.1"/>
    </source>
</evidence>
<dbReference type="GO" id="GO:0005524">
    <property type="term" value="F:ATP binding"/>
    <property type="evidence" value="ECO:0007669"/>
    <property type="project" value="UniProtKB-KW"/>
</dbReference>
<evidence type="ECO:0000313" key="10">
    <source>
        <dbReference type="Proteomes" id="UP000248021"/>
    </source>
</evidence>
<dbReference type="GO" id="GO:0016887">
    <property type="term" value="F:ATP hydrolysis activity"/>
    <property type="evidence" value="ECO:0007669"/>
    <property type="project" value="InterPro"/>
</dbReference>
<dbReference type="EMBL" id="QJJK01000005">
    <property type="protein sequence ID" value="PXW58718.1"/>
    <property type="molecule type" value="Genomic_DNA"/>
</dbReference>
<accession>A0A2V3UI03</accession>
<dbReference type="Gene3D" id="3.40.50.300">
    <property type="entry name" value="P-loop containing nucleotide triphosphate hydrolases"/>
    <property type="match status" value="2"/>
</dbReference>
<evidence type="ECO:0000256" key="4">
    <source>
        <dbReference type="ARBA" id="ARBA00022475"/>
    </source>
</evidence>
<feature type="domain" description="ABC transporter" evidence="8">
    <location>
        <begin position="3"/>
        <end position="239"/>
    </location>
</feature>
<keyword evidence="7" id="KW-0472">Membrane</keyword>
<feature type="domain" description="ABC transporter" evidence="8">
    <location>
        <begin position="260"/>
        <end position="488"/>
    </location>
</feature>
<keyword evidence="4" id="KW-1003">Cell membrane</keyword>
<dbReference type="PANTHER" id="PTHR43297">
    <property type="entry name" value="OLIGOPEPTIDE TRANSPORT ATP-BINDING PROTEIN APPD"/>
    <property type="match status" value="1"/>
</dbReference>
<organism evidence="9 10">
    <name type="scientific">Chelatococcus asaccharovorans</name>
    <dbReference type="NCBI Taxonomy" id="28210"/>
    <lineage>
        <taxon>Bacteria</taxon>
        <taxon>Pseudomonadati</taxon>
        <taxon>Pseudomonadota</taxon>
        <taxon>Alphaproteobacteria</taxon>
        <taxon>Hyphomicrobiales</taxon>
        <taxon>Chelatococcaceae</taxon>
        <taxon>Chelatococcus</taxon>
    </lineage>
</organism>
<dbReference type="Proteomes" id="UP000248021">
    <property type="component" value="Unassembled WGS sequence"/>
</dbReference>
<dbReference type="PROSITE" id="PS50893">
    <property type="entry name" value="ABC_TRANSPORTER_2"/>
    <property type="match status" value="2"/>
</dbReference>
<dbReference type="InterPro" id="IPR003439">
    <property type="entry name" value="ABC_transporter-like_ATP-bd"/>
</dbReference>
<keyword evidence="5" id="KW-0547">Nucleotide-binding</keyword>
<dbReference type="PROSITE" id="PS00211">
    <property type="entry name" value="ABC_TRANSPORTER_1"/>
    <property type="match status" value="1"/>
</dbReference>
<dbReference type="InterPro" id="IPR027417">
    <property type="entry name" value="P-loop_NTPase"/>
</dbReference>
<reference evidence="9 10" key="1">
    <citation type="submission" date="2018-05" db="EMBL/GenBank/DDBJ databases">
        <title>Genomic Encyclopedia of Type Strains, Phase IV (KMG-IV): sequencing the most valuable type-strain genomes for metagenomic binning, comparative biology and taxonomic classification.</title>
        <authorList>
            <person name="Goeker M."/>
        </authorList>
    </citation>
    <scope>NUCLEOTIDE SEQUENCE [LARGE SCALE GENOMIC DNA]</scope>
    <source>
        <strain evidence="9 10">DSM 6462</strain>
    </source>
</reference>
<dbReference type="PANTHER" id="PTHR43297:SF7">
    <property type="entry name" value="D,D-DIPEPTIDE TRANSPORT ATP-BINDING PROTEIN DDPD-RELATED"/>
    <property type="match status" value="1"/>
</dbReference>
<evidence type="ECO:0000256" key="6">
    <source>
        <dbReference type="ARBA" id="ARBA00022840"/>
    </source>
</evidence>
<keyword evidence="6 9" id="KW-0067">ATP-binding</keyword>
<dbReference type="InterPro" id="IPR017871">
    <property type="entry name" value="ABC_transporter-like_CS"/>
</dbReference>
<name>A0A2V3UI03_9HYPH</name>
<dbReference type="RefSeq" id="WP_110374808.1">
    <property type="nucleotide sequence ID" value="NZ_JAHBRY010000001.1"/>
</dbReference>
<keyword evidence="3" id="KW-0813">Transport</keyword>
<dbReference type="InterPro" id="IPR003593">
    <property type="entry name" value="AAA+_ATPase"/>
</dbReference>
<dbReference type="SMART" id="SM00382">
    <property type="entry name" value="AAA"/>
    <property type="match status" value="2"/>
</dbReference>